<organism evidence="15">
    <name type="scientific">vespertilionid gammaherpesvirus 3</name>
    <dbReference type="NCBI Taxonomy" id="2846598"/>
    <lineage>
        <taxon>Viruses</taxon>
        <taxon>Duplodnaviria</taxon>
        <taxon>Heunggongvirae</taxon>
        <taxon>Peploviricota</taxon>
        <taxon>Herviviricetes</taxon>
        <taxon>Herpesvirales</taxon>
        <taxon>Orthoherpesviridae</taxon>
        <taxon>Gammaherpesvirinae</taxon>
        <taxon>Patagivirus</taxon>
        <taxon>Patagivirus vespertilionidgamma3</taxon>
    </lineage>
</organism>
<sequence length="429" mass="47518">MAGFKIPASRSDQFIHALWVKMLILYFVMFFLAAVVPFAAMVPGLGFPCYFNTVVNYSALNLTARNTAKHLTPILFLEAPEMFMYIAFSFFVDVVAAAYYAMSTWTVSLAKRDHVTRLNSVTQWIYLSGSPTLVFMGLLRLWTFQLFIQTLSYKNIFLAAFVYGLHFLLSFAHMQSYISRNAPAWEVSSLERQVPEGTAINRHLRLSKPLTANLHLACLGVETLVFSLSFMVAIGNSFYTPVADIIFGAVNLYLVMSLFWYAFTEIYLQRYMQYQIGYYLGIMAGSVFLSLPLVRYEHVFLSAKVHSAVATNIAAVPLLAALALALRLTRARYGTRRVAYVPVKSSASVAARAGCDEDGDCFSLDSFNEETAEAGATGTGASRGYDSGQNKRGRSSGGGGSERKSGRSRKQQPTGPALMESGSEEEEIF</sequence>
<proteinExistence type="inferred from homology"/>
<keyword evidence="11" id="KW-1015">Disulfide bond</keyword>
<keyword evidence="10 14" id="KW-0472">Membrane</keyword>
<feature type="transmembrane region" description="Helical" evidence="14">
    <location>
        <begin position="214"/>
        <end position="239"/>
    </location>
</feature>
<feature type="transmembrane region" description="Helical" evidence="14">
    <location>
        <begin position="308"/>
        <end position="328"/>
    </location>
</feature>
<evidence type="ECO:0000256" key="7">
    <source>
        <dbReference type="ARBA" id="ARBA00022879"/>
    </source>
</evidence>
<dbReference type="Proteomes" id="UP000290797">
    <property type="component" value="Segment"/>
</dbReference>
<evidence type="ECO:0000256" key="11">
    <source>
        <dbReference type="ARBA" id="ARBA00023157"/>
    </source>
</evidence>
<reference evidence="15" key="1">
    <citation type="journal article" date="2018" name="Virology">
        <title>Isolation, characterization and prevalence of a novel Gammaherpesvirus in Eptesicus fuscus, the North American big brown bat.</title>
        <authorList>
            <person name="Subudhi S."/>
            <person name="Rapin N."/>
            <person name="Dorville N."/>
            <person name="Hill J.E."/>
            <person name="Town J."/>
            <person name="Willis C.K."/>
            <person name="Bollinger T.K."/>
            <person name="Misra V."/>
        </authorList>
    </citation>
    <scope>NUCLEOTIDE SEQUENCE</scope>
</reference>
<evidence type="ECO:0000256" key="4">
    <source>
        <dbReference type="ARBA" id="ARBA00022812"/>
    </source>
</evidence>
<protein>
    <submittedName>
        <fullName evidence="15">Glycoprotein M</fullName>
    </submittedName>
</protein>
<feature type="transmembrane region" description="Helical" evidence="14">
    <location>
        <begin position="276"/>
        <end position="296"/>
    </location>
</feature>
<feature type="transmembrane region" description="Helical" evidence="14">
    <location>
        <begin position="23"/>
        <end position="42"/>
    </location>
</feature>
<evidence type="ECO:0000256" key="13">
    <source>
        <dbReference type="SAM" id="MobiDB-lite"/>
    </source>
</evidence>
<keyword evidence="9" id="KW-1039">Host endosome</keyword>
<feature type="transmembrane region" description="Helical" evidence="14">
    <location>
        <begin position="123"/>
        <end position="143"/>
    </location>
</feature>
<evidence type="ECO:0000256" key="12">
    <source>
        <dbReference type="ARBA" id="ARBA00023180"/>
    </source>
</evidence>
<keyword evidence="2" id="KW-1048">Host nucleus</keyword>
<evidence type="ECO:0000256" key="1">
    <source>
        <dbReference type="ARBA" id="ARBA00003017"/>
    </source>
</evidence>
<feature type="region of interest" description="Disordered" evidence="13">
    <location>
        <begin position="373"/>
        <end position="429"/>
    </location>
</feature>
<evidence type="ECO:0000256" key="5">
    <source>
        <dbReference type="ARBA" id="ARBA00022844"/>
    </source>
</evidence>
<keyword evidence="5" id="KW-0946">Virion</keyword>
<keyword evidence="4" id="KW-1040">Host Golgi apparatus</keyword>
<evidence type="ECO:0000313" key="15">
    <source>
        <dbReference type="EMBL" id="ATA58268.1"/>
    </source>
</evidence>
<evidence type="ECO:0000256" key="14">
    <source>
        <dbReference type="SAM" id="Phobius"/>
    </source>
</evidence>
<feature type="transmembrane region" description="Helical" evidence="14">
    <location>
        <begin position="245"/>
        <end position="264"/>
    </location>
</feature>
<dbReference type="InterPro" id="IPR000785">
    <property type="entry name" value="Herpes_glycop_M"/>
</dbReference>
<name>A0A2D1A8T5_9GAMA</name>
<accession>A0A2D1A8T5</accession>
<dbReference type="OrthoDB" id="7915at10239"/>
<dbReference type="PRINTS" id="PR00333">
    <property type="entry name" value="HSVINTEGRLMP"/>
</dbReference>
<evidence type="ECO:0000313" key="16">
    <source>
        <dbReference type="Proteomes" id="UP000290797"/>
    </source>
</evidence>
<dbReference type="GO" id="GO:0019031">
    <property type="term" value="C:viral envelope"/>
    <property type="evidence" value="ECO:0007669"/>
    <property type="project" value="UniProtKB-KW"/>
</dbReference>
<evidence type="ECO:0000256" key="10">
    <source>
        <dbReference type="ARBA" id="ARBA00023136"/>
    </source>
</evidence>
<keyword evidence="16" id="KW-1185">Reference proteome</keyword>
<evidence type="ECO:0000256" key="6">
    <source>
        <dbReference type="ARBA" id="ARBA00022870"/>
    </source>
</evidence>
<dbReference type="Pfam" id="PF01528">
    <property type="entry name" value="Herpes_glycop"/>
    <property type="match status" value="1"/>
</dbReference>
<keyword evidence="6" id="KW-1043">Host membrane</keyword>
<feature type="transmembrane region" description="Helical" evidence="14">
    <location>
        <begin position="82"/>
        <end position="102"/>
    </location>
</feature>
<evidence type="ECO:0000256" key="3">
    <source>
        <dbReference type="ARBA" id="ARBA00022692"/>
    </source>
</evidence>
<keyword evidence="3 14" id="KW-0812">Transmembrane</keyword>
<dbReference type="HAMAP" id="MF_04035">
    <property type="entry name" value="HSV_GM"/>
    <property type="match status" value="1"/>
</dbReference>
<evidence type="ECO:0000256" key="2">
    <source>
        <dbReference type="ARBA" id="ARBA00022562"/>
    </source>
</evidence>
<evidence type="ECO:0000256" key="8">
    <source>
        <dbReference type="ARBA" id="ARBA00022989"/>
    </source>
</evidence>
<feature type="transmembrane region" description="Helical" evidence="14">
    <location>
        <begin position="155"/>
        <end position="172"/>
    </location>
</feature>
<keyword evidence="8 14" id="KW-1133">Transmembrane helix</keyword>
<keyword evidence="7" id="KW-0261">Viral envelope protein</keyword>
<dbReference type="EMBL" id="MF385016">
    <property type="protein sequence ID" value="ATA58268.1"/>
    <property type="molecule type" value="Genomic_DNA"/>
</dbReference>
<evidence type="ECO:0000256" key="9">
    <source>
        <dbReference type="ARBA" id="ARBA00023046"/>
    </source>
</evidence>
<comment type="function">
    <text evidence="1">Envelope glycoprotein important for virion assembly and egress. Plays a role in the correct incorporation of gH-gL into virion membrane. Directs the glycoprotein N (gN) to the host trans-Golgi network.</text>
</comment>
<keyword evidence="12" id="KW-0325">Glycoprotein</keyword>